<dbReference type="Proteomes" id="UP000887576">
    <property type="component" value="Unplaced"/>
</dbReference>
<proteinExistence type="predicted"/>
<evidence type="ECO:0000313" key="2">
    <source>
        <dbReference type="WBParaSite" id="JU765_v2.g17655.t1"/>
    </source>
</evidence>
<accession>A0AC34QM97</accession>
<evidence type="ECO:0000313" key="1">
    <source>
        <dbReference type="Proteomes" id="UP000887576"/>
    </source>
</evidence>
<reference evidence="2" key="1">
    <citation type="submission" date="2022-11" db="UniProtKB">
        <authorList>
            <consortium name="WormBaseParasite"/>
        </authorList>
    </citation>
    <scope>IDENTIFICATION</scope>
</reference>
<sequence>MEAIEFFDDWPNIQNINLFGHVHDKSEYVQRFLEEPRKMGINYWERSWEEKKVRHHRNLEAKNGTVFVDKKG</sequence>
<name>A0AC34QM97_9BILA</name>
<dbReference type="WBParaSite" id="JU765_v2.g17655.t1">
    <property type="protein sequence ID" value="JU765_v2.g17655.t1"/>
    <property type="gene ID" value="JU765_v2.g17655"/>
</dbReference>
<protein>
    <submittedName>
        <fullName evidence="2">Uncharacterized protein</fullName>
    </submittedName>
</protein>
<organism evidence="1 2">
    <name type="scientific">Panagrolaimus sp. JU765</name>
    <dbReference type="NCBI Taxonomy" id="591449"/>
    <lineage>
        <taxon>Eukaryota</taxon>
        <taxon>Metazoa</taxon>
        <taxon>Ecdysozoa</taxon>
        <taxon>Nematoda</taxon>
        <taxon>Chromadorea</taxon>
        <taxon>Rhabditida</taxon>
        <taxon>Tylenchina</taxon>
        <taxon>Panagrolaimomorpha</taxon>
        <taxon>Panagrolaimoidea</taxon>
        <taxon>Panagrolaimidae</taxon>
        <taxon>Panagrolaimus</taxon>
    </lineage>
</organism>